<dbReference type="EMBL" id="FN654353">
    <property type="protein sequence ID" value="CBY32442.1"/>
    <property type="molecule type" value="Genomic_DNA"/>
</dbReference>
<name>E4YA55_OIKDI</name>
<dbReference type="Proteomes" id="UP000011014">
    <property type="component" value="Unassembled WGS sequence"/>
</dbReference>
<dbReference type="AlphaFoldDB" id="E4YA55"/>
<protein>
    <submittedName>
        <fullName evidence="1">Uncharacterized protein</fullName>
    </submittedName>
</protein>
<reference evidence="1" key="1">
    <citation type="journal article" date="2010" name="Science">
        <title>Plasticity of animal genome architecture unmasked by rapid evolution of a pelagic tunicate.</title>
        <authorList>
            <person name="Denoeud F."/>
            <person name="Henriet S."/>
            <person name="Mungpakdee S."/>
            <person name="Aury J.M."/>
            <person name="Da Silva C."/>
            <person name="Brinkmann H."/>
            <person name="Mikhaleva J."/>
            <person name="Olsen L.C."/>
            <person name="Jubin C."/>
            <person name="Canestro C."/>
            <person name="Bouquet J.M."/>
            <person name="Danks G."/>
            <person name="Poulain J."/>
            <person name="Campsteijn C."/>
            <person name="Adamski M."/>
            <person name="Cross I."/>
            <person name="Yadetie F."/>
            <person name="Muffato M."/>
            <person name="Louis A."/>
            <person name="Butcher S."/>
            <person name="Tsagkogeorga G."/>
            <person name="Konrad A."/>
            <person name="Singh S."/>
            <person name="Jensen M.F."/>
            <person name="Cong E.H."/>
            <person name="Eikeseth-Otteraa H."/>
            <person name="Noel B."/>
            <person name="Anthouard V."/>
            <person name="Porcel B.M."/>
            <person name="Kachouri-Lafond R."/>
            <person name="Nishino A."/>
            <person name="Ugolini M."/>
            <person name="Chourrout P."/>
            <person name="Nishida H."/>
            <person name="Aasland R."/>
            <person name="Huzurbazar S."/>
            <person name="Westhof E."/>
            <person name="Delsuc F."/>
            <person name="Lehrach H."/>
            <person name="Reinhardt R."/>
            <person name="Weissenbach J."/>
            <person name="Roy S.W."/>
            <person name="Artiguenave F."/>
            <person name="Postlethwait J.H."/>
            <person name="Manak J.R."/>
            <person name="Thompson E.M."/>
            <person name="Jaillon O."/>
            <person name="Du Pasquier L."/>
            <person name="Boudinot P."/>
            <person name="Liberles D.A."/>
            <person name="Volff J.N."/>
            <person name="Philippe H."/>
            <person name="Lenhard B."/>
            <person name="Roest Crollius H."/>
            <person name="Wincker P."/>
            <person name="Chourrout D."/>
        </authorList>
    </citation>
    <scope>NUCLEOTIDE SEQUENCE [LARGE SCALE GENOMIC DNA]</scope>
</reference>
<organism evidence="1">
    <name type="scientific">Oikopleura dioica</name>
    <name type="common">Tunicate</name>
    <dbReference type="NCBI Taxonomy" id="34765"/>
    <lineage>
        <taxon>Eukaryota</taxon>
        <taxon>Metazoa</taxon>
        <taxon>Chordata</taxon>
        <taxon>Tunicata</taxon>
        <taxon>Appendicularia</taxon>
        <taxon>Copelata</taxon>
        <taxon>Oikopleuridae</taxon>
        <taxon>Oikopleura</taxon>
    </lineage>
</organism>
<gene>
    <name evidence="1" type="ORF">GSOID_T00030869001</name>
</gene>
<proteinExistence type="predicted"/>
<sequence>MLFLFLIQSIYAIDDSAATSLIQQEILRCKQYSIHHETCVDNIRSSFEARFNVHVTCAFTSDSETVYARTWWGIVEPNYGMIMCGELTYVAVNQSILNSVSAEAGSACSGQSGYDFNVCANDYINSNGGARFCAGARSWNLLVAAPSKGYWSGWGGAYSYAGSSYVTAFCIYR</sequence>
<evidence type="ECO:0000313" key="1">
    <source>
        <dbReference type="EMBL" id="CBY32442.1"/>
    </source>
</evidence>
<accession>E4YA55</accession>